<evidence type="ECO:0000313" key="8">
    <source>
        <dbReference type="EMBL" id="PPJ55428.1"/>
    </source>
</evidence>
<evidence type="ECO:0000256" key="5">
    <source>
        <dbReference type="ARBA" id="ARBA00023242"/>
    </source>
</evidence>
<name>A0A2S6C6R4_9PEZI</name>
<dbReference type="InterPro" id="IPR036864">
    <property type="entry name" value="Zn2-C6_fun-type_DNA-bd_sf"/>
</dbReference>
<dbReference type="SUPFAM" id="SSF57701">
    <property type="entry name" value="Zn2/Cys6 DNA-binding domain"/>
    <property type="match status" value="1"/>
</dbReference>
<dbReference type="Proteomes" id="UP000237631">
    <property type="component" value="Unassembled WGS sequence"/>
</dbReference>
<dbReference type="GO" id="GO:0000976">
    <property type="term" value="F:transcription cis-regulatory region binding"/>
    <property type="evidence" value="ECO:0007669"/>
    <property type="project" value="TreeGrafter"/>
</dbReference>
<evidence type="ECO:0000256" key="6">
    <source>
        <dbReference type="SAM" id="MobiDB-lite"/>
    </source>
</evidence>
<dbReference type="STRING" id="357750.A0A2S6C6R4"/>
<feature type="region of interest" description="Disordered" evidence="6">
    <location>
        <begin position="76"/>
        <end position="108"/>
    </location>
</feature>
<comment type="caution">
    <text evidence="8">The sequence shown here is derived from an EMBL/GenBank/DDBJ whole genome shotgun (WGS) entry which is preliminary data.</text>
</comment>
<dbReference type="GO" id="GO:0005634">
    <property type="term" value="C:nucleus"/>
    <property type="evidence" value="ECO:0007669"/>
    <property type="project" value="UniProtKB-SubCell"/>
</dbReference>
<keyword evidence="2" id="KW-0805">Transcription regulation</keyword>
<accession>A0A2S6C6R4</accession>
<organism evidence="8 9">
    <name type="scientific">Cercospora berteroae</name>
    <dbReference type="NCBI Taxonomy" id="357750"/>
    <lineage>
        <taxon>Eukaryota</taxon>
        <taxon>Fungi</taxon>
        <taxon>Dikarya</taxon>
        <taxon>Ascomycota</taxon>
        <taxon>Pezizomycotina</taxon>
        <taxon>Dothideomycetes</taxon>
        <taxon>Dothideomycetidae</taxon>
        <taxon>Mycosphaerellales</taxon>
        <taxon>Mycosphaerellaceae</taxon>
        <taxon>Cercospora</taxon>
    </lineage>
</organism>
<reference evidence="9" key="1">
    <citation type="journal article" date="2017" name="bioRxiv">
        <title>Conservation of a gene cluster reveals novel cercosporin biosynthetic mechanisms and extends production to the genus Colletotrichum.</title>
        <authorList>
            <person name="de Jonge R."/>
            <person name="Ebert M.K."/>
            <person name="Huitt-Roehl C.R."/>
            <person name="Pal P."/>
            <person name="Suttle J.C."/>
            <person name="Spanner R.E."/>
            <person name="Neubauer J.D."/>
            <person name="Jurick W.M.II."/>
            <person name="Stott K.A."/>
            <person name="Secor G.A."/>
            <person name="Thomma B.P.H.J."/>
            <person name="Van de Peer Y."/>
            <person name="Townsend C.A."/>
            <person name="Bolton M.D."/>
        </authorList>
    </citation>
    <scope>NUCLEOTIDE SEQUENCE [LARGE SCALE GENOMIC DNA]</scope>
    <source>
        <strain evidence="9">CBS538.71</strain>
    </source>
</reference>
<protein>
    <recommendedName>
        <fullName evidence="7">Zn(2)-C6 fungal-type domain-containing protein</fullName>
    </recommendedName>
</protein>
<evidence type="ECO:0000313" key="9">
    <source>
        <dbReference type="Proteomes" id="UP000237631"/>
    </source>
</evidence>
<dbReference type="InterPro" id="IPR001138">
    <property type="entry name" value="Zn2Cys6_DnaBD"/>
</dbReference>
<dbReference type="PANTHER" id="PTHR31845:SF10">
    <property type="entry name" value="ZN(II)2CYS6 TRANSCRIPTION FACTOR (EUROFUNG)"/>
    <property type="match status" value="1"/>
</dbReference>
<dbReference type="PROSITE" id="PS00463">
    <property type="entry name" value="ZN2_CY6_FUNGAL_1"/>
    <property type="match status" value="1"/>
</dbReference>
<evidence type="ECO:0000256" key="1">
    <source>
        <dbReference type="ARBA" id="ARBA00004123"/>
    </source>
</evidence>
<dbReference type="PANTHER" id="PTHR31845">
    <property type="entry name" value="FINGER DOMAIN PROTEIN, PUTATIVE-RELATED"/>
    <property type="match status" value="1"/>
</dbReference>
<keyword evidence="4" id="KW-0804">Transcription</keyword>
<dbReference type="OrthoDB" id="5226580at2759"/>
<dbReference type="GO" id="GO:0008270">
    <property type="term" value="F:zinc ion binding"/>
    <property type="evidence" value="ECO:0007669"/>
    <property type="project" value="InterPro"/>
</dbReference>
<keyword evidence="3" id="KW-0238">DNA-binding</keyword>
<sequence>MESALQQPPSPDDVDAAAPHSIATPDGQLKRKRQPRNSACQACAALKMKCIATPTGRCERCHRMERECIPAVPKARKRRTASNVGESEGIPWGEFAGPSASHSGPPPKFDLPVGNHPEYQADRSNLLSRHDLSHNDSKSFIALFARGLGNSAACEELLRGVDYNFVHKALTIYAQLTPYFPFVELRPGADIIRMVASRPVLTLAICTVSSGAHLELQDRLTQAFRYALSSKVLLGGERSMDVLTGLLVFLAWYHQYRSQHHFYQQLSLLAGIAADLGLYNRSYLPPEDPSSNVERDRAFVGCYYLCANLSAIGFDRPNPMRWTNHLRACAESAAAAGGMPSDRALVAVLELACAIDEMEDGLRQATDGRDPISPQVIDGYTRAASQRLKALKREFPSLGGTLGFAASSIHIYQRQLRAGPSPESSMLIQCACSVKEYVDELLARPPATLHQMSSVDWAHMLETLVLMSRVFRPPPSAGGWEAGALTSMLQRDVALESVIAHMENAPQADPLAPRHASLLLTFRNLCEAIKRGSAAGGGPAGRRAQLSYFGSGVLEPAFWDNLAGVS</sequence>
<dbReference type="InterPro" id="IPR051089">
    <property type="entry name" value="prtT"/>
</dbReference>
<dbReference type="AlphaFoldDB" id="A0A2S6C6R4"/>
<keyword evidence="9" id="KW-1185">Reference proteome</keyword>
<evidence type="ECO:0000256" key="2">
    <source>
        <dbReference type="ARBA" id="ARBA00023015"/>
    </source>
</evidence>
<comment type="subcellular location">
    <subcellularLocation>
        <location evidence="1">Nucleus</location>
    </subcellularLocation>
</comment>
<dbReference type="GO" id="GO:0000981">
    <property type="term" value="F:DNA-binding transcription factor activity, RNA polymerase II-specific"/>
    <property type="evidence" value="ECO:0007669"/>
    <property type="project" value="InterPro"/>
</dbReference>
<evidence type="ECO:0000259" key="7">
    <source>
        <dbReference type="PROSITE" id="PS00463"/>
    </source>
</evidence>
<feature type="region of interest" description="Disordered" evidence="6">
    <location>
        <begin position="1"/>
        <end position="38"/>
    </location>
</feature>
<feature type="domain" description="Zn(2)-C6 fungal-type" evidence="7">
    <location>
        <begin position="39"/>
        <end position="68"/>
    </location>
</feature>
<dbReference type="EMBL" id="PNEN01000540">
    <property type="protein sequence ID" value="PPJ55428.1"/>
    <property type="molecule type" value="Genomic_DNA"/>
</dbReference>
<evidence type="ECO:0000256" key="4">
    <source>
        <dbReference type="ARBA" id="ARBA00023163"/>
    </source>
</evidence>
<dbReference type="CDD" id="cd00067">
    <property type="entry name" value="GAL4"/>
    <property type="match status" value="1"/>
</dbReference>
<proteinExistence type="predicted"/>
<dbReference type="Gene3D" id="4.10.240.10">
    <property type="entry name" value="Zn(2)-C6 fungal-type DNA-binding domain"/>
    <property type="match status" value="1"/>
</dbReference>
<gene>
    <name evidence="8" type="ORF">CBER1_02726</name>
</gene>
<keyword evidence="5" id="KW-0539">Nucleus</keyword>
<evidence type="ECO:0000256" key="3">
    <source>
        <dbReference type="ARBA" id="ARBA00023125"/>
    </source>
</evidence>